<dbReference type="GeneID" id="89951651"/>
<comment type="caution">
    <text evidence="1">The sequence shown here is derived from an EMBL/GenBank/DDBJ whole genome shotgun (WGS) entry which is preliminary data.</text>
</comment>
<dbReference type="Proteomes" id="UP001304243">
    <property type="component" value="Unassembled WGS sequence"/>
</dbReference>
<accession>A0AAN7D2U7</accession>
<reference evidence="1 2" key="1">
    <citation type="submission" date="2022-11" db="EMBL/GenBank/DDBJ databases">
        <title>Mucor velutinosus strain NIH1002 WGS.</title>
        <authorList>
            <person name="Subramanian P."/>
            <person name="Mullikin J.C."/>
            <person name="Segre J.A."/>
            <person name="Zelazny A.M."/>
        </authorList>
    </citation>
    <scope>NUCLEOTIDE SEQUENCE [LARGE SCALE GENOMIC DNA]</scope>
    <source>
        <strain evidence="1 2">NIH1002</strain>
    </source>
</reference>
<sequence>MLQRGSNQRHFCVRRCINVYYFFFRTECHASTIKYLRKTRQIDQREKDAKIDMILFNDQLEDIFCCEDKPAEAKEADVEADLNKARFLREKRLKYIQTLLPSPSCIKHIEVISPQFYGLVLTIHGSRMTENGTIIHYQKATATIPSQASNMPQVAYFLLTVMSLQRTIVMNFKKLIAISEAGLQDSVRYLATPFDSINNNIFYRDNSPVPSSNSKIEQTRRVLELISNKIKEIGYADDILTCDNWEDIISNDN</sequence>
<gene>
    <name evidence="1" type="ORF">ATC70_007965</name>
</gene>
<proteinExistence type="predicted"/>
<protein>
    <submittedName>
        <fullName evidence="1">Uncharacterized protein</fullName>
    </submittedName>
</protein>
<dbReference type="RefSeq" id="XP_064676278.1">
    <property type="nucleotide sequence ID" value="XM_064827221.1"/>
</dbReference>
<evidence type="ECO:0000313" key="1">
    <source>
        <dbReference type="EMBL" id="KAK4509612.1"/>
    </source>
</evidence>
<organism evidence="1 2">
    <name type="scientific">Mucor velutinosus</name>
    <dbReference type="NCBI Taxonomy" id="708070"/>
    <lineage>
        <taxon>Eukaryota</taxon>
        <taxon>Fungi</taxon>
        <taxon>Fungi incertae sedis</taxon>
        <taxon>Mucoromycota</taxon>
        <taxon>Mucoromycotina</taxon>
        <taxon>Mucoromycetes</taxon>
        <taxon>Mucorales</taxon>
        <taxon>Mucorineae</taxon>
        <taxon>Mucoraceae</taxon>
        <taxon>Mucor</taxon>
    </lineage>
</organism>
<dbReference type="EMBL" id="JASEJX010000039">
    <property type="protein sequence ID" value="KAK4509612.1"/>
    <property type="molecule type" value="Genomic_DNA"/>
</dbReference>
<keyword evidence="2" id="KW-1185">Reference proteome</keyword>
<dbReference type="AlphaFoldDB" id="A0AAN7D2U7"/>
<name>A0AAN7D2U7_9FUNG</name>
<evidence type="ECO:0000313" key="2">
    <source>
        <dbReference type="Proteomes" id="UP001304243"/>
    </source>
</evidence>